<evidence type="ECO:0000256" key="1">
    <source>
        <dbReference type="SAM" id="MobiDB-lite"/>
    </source>
</evidence>
<name>A0A2W5MS88_9BACT</name>
<protein>
    <submittedName>
        <fullName evidence="3">Uncharacterized protein</fullName>
    </submittedName>
</protein>
<organism evidence="3 4">
    <name type="scientific">Micavibrio aeruginosavorus</name>
    <dbReference type="NCBI Taxonomy" id="349221"/>
    <lineage>
        <taxon>Bacteria</taxon>
        <taxon>Pseudomonadati</taxon>
        <taxon>Bdellovibrionota</taxon>
        <taxon>Bdellovibrionia</taxon>
        <taxon>Bdellovibrionales</taxon>
        <taxon>Pseudobdellovibrionaceae</taxon>
        <taxon>Micavibrio</taxon>
    </lineage>
</organism>
<feature type="chain" id="PRO_5016174252" evidence="2">
    <location>
        <begin position="19"/>
        <end position="195"/>
    </location>
</feature>
<dbReference type="EMBL" id="QFQB01000112">
    <property type="protein sequence ID" value="PZQ44076.1"/>
    <property type="molecule type" value="Genomic_DNA"/>
</dbReference>
<reference evidence="3 4" key="1">
    <citation type="submission" date="2017-08" db="EMBL/GenBank/DDBJ databases">
        <title>Infants hospitalized years apart are colonized by the same room-sourced microbial strains.</title>
        <authorList>
            <person name="Brooks B."/>
            <person name="Olm M.R."/>
            <person name="Firek B.A."/>
            <person name="Baker R."/>
            <person name="Thomas B.C."/>
            <person name="Morowitz M.J."/>
            <person name="Banfield J.F."/>
        </authorList>
    </citation>
    <scope>NUCLEOTIDE SEQUENCE [LARGE SCALE GENOMIC DNA]</scope>
    <source>
        <strain evidence="3">S2_005_002_R2_29</strain>
    </source>
</reference>
<proteinExistence type="predicted"/>
<feature type="signal peptide" evidence="2">
    <location>
        <begin position="1"/>
        <end position="18"/>
    </location>
</feature>
<dbReference type="AlphaFoldDB" id="A0A2W5MS88"/>
<feature type="compositionally biased region" description="Basic and acidic residues" evidence="1">
    <location>
        <begin position="174"/>
        <end position="195"/>
    </location>
</feature>
<evidence type="ECO:0000313" key="4">
    <source>
        <dbReference type="Proteomes" id="UP000249417"/>
    </source>
</evidence>
<dbReference type="Proteomes" id="UP000249417">
    <property type="component" value="Unassembled WGS sequence"/>
</dbReference>
<evidence type="ECO:0000256" key="2">
    <source>
        <dbReference type="SAM" id="SignalP"/>
    </source>
</evidence>
<keyword evidence="2" id="KW-0732">Signal</keyword>
<accession>A0A2W5MS88</accession>
<comment type="caution">
    <text evidence="3">The sequence shown here is derived from an EMBL/GenBank/DDBJ whole genome shotgun (WGS) entry which is preliminary data.</text>
</comment>
<gene>
    <name evidence="3" type="ORF">DI551_10890</name>
</gene>
<feature type="compositionally biased region" description="Low complexity" evidence="1">
    <location>
        <begin position="152"/>
        <end position="169"/>
    </location>
</feature>
<evidence type="ECO:0000313" key="3">
    <source>
        <dbReference type="EMBL" id="PZQ44076.1"/>
    </source>
</evidence>
<sequence length="195" mass="20639">MKHVLAAALLIFSMPAFAQDIPPECRLLKEHAPSSDVAYQPGVDVHGKPVVPADINAAPMGLNQQTIVVPLTVDLAQRLQNQSINGLQMEGTLGFLEIGPGGKVTYNGQDLTSRVHVLCDQAAGKPAPAPDGQIAPDPVQYPPVTNKKDAPKAVPVKPAAPVAPELKLPPVAPVEKKPEQGKLIEGGDYREEGYE</sequence>
<feature type="region of interest" description="Disordered" evidence="1">
    <location>
        <begin position="123"/>
        <end position="195"/>
    </location>
</feature>